<name>A0A0F9TE76_9ZZZZ</name>
<sequence>MSKDYRGDVSPGECWSALAEKPDALLVDVRSTAEWAYVGLPMLSSLGKTPLLVEWQSFPSMAVDPAFAEKLADQVKKAGGTPVSPIFFLCRSGVRSIAGAVALTAHGFENCFNVLGGFEGPPDAEGHRGRKAGWKAEGLPWAQN</sequence>
<dbReference type="PANTHER" id="PTHR47377">
    <property type="entry name" value="RHODANESE-LIKE DOMAIN-CONTAINING PROTEIN 4, CHLOROPLASTIC"/>
    <property type="match status" value="1"/>
</dbReference>
<protein>
    <recommendedName>
        <fullName evidence="1">Rhodanese domain-containing protein</fullName>
    </recommendedName>
</protein>
<accession>A0A0F9TE76</accession>
<gene>
    <name evidence="2" type="ORF">LCGC14_0339790</name>
</gene>
<dbReference type="Gene3D" id="3.40.250.10">
    <property type="entry name" value="Rhodanese-like domain"/>
    <property type="match status" value="1"/>
</dbReference>
<reference evidence="2" key="1">
    <citation type="journal article" date="2015" name="Nature">
        <title>Complex archaea that bridge the gap between prokaryotes and eukaryotes.</title>
        <authorList>
            <person name="Spang A."/>
            <person name="Saw J.H."/>
            <person name="Jorgensen S.L."/>
            <person name="Zaremba-Niedzwiedzka K."/>
            <person name="Martijn J."/>
            <person name="Lind A.E."/>
            <person name="van Eijk R."/>
            <person name="Schleper C."/>
            <person name="Guy L."/>
            <person name="Ettema T.J."/>
        </authorList>
    </citation>
    <scope>NUCLEOTIDE SEQUENCE</scope>
</reference>
<dbReference type="PROSITE" id="PS50206">
    <property type="entry name" value="RHODANESE_3"/>
    <property type="match status" value="1"/>
</dbReference>
<dbReference type="InterPro" id="IPR044240">
    <property type="entry name" value="STR4-like"/>
</dbReference>
<dbReference type="SUPFAM" id="SSF52821">
    <property type="entry name" value="Rhodanese/Cell cycle control phosphatase"/>
    <property type="match status" value="1"/>
</dbReference>
<feature type="domain" description="Rhodanese" evidence="1">
    <location>
        <begin position="20"/>
        <end position="143"/>
    </location>
</feature>
<dbReference type="EMBL" id="LAZR01000246">
    <property type="protein sequence ID" value="KKN79520.1"/>
    <property type="molecule type" value="Genomic_DNA"/>
</dbReference>
<dbReference type="AlphaFoldDB" id="A0A0F9TE76"/>
<dbReference type="SMART" id="SM00450">
    <property type="entry name" value="RHOD"/>
    <property type="match status" value="1"/>
</dbReference>
<comment type="caution">
    <text evidence="2">The sequence shown here is derived from an EMBL/GenBank/DDBJ whole genome shotgun (WGS) entry which is preliminary data.</text>
</comment>
<evidence type="ECO:0000313" key="2">
    <source>
        <dbReference type="EMBL" id="KKN79520.1"/>
    </source>
</evidence>
<organism evidence="2">
    <name type="scientific">marine sediment metagenome</name>
    <dbReference type="NCBI Taxonomy" id="412755"/>
    <lineage>
        <taxon>unclassified sequences</taxon>
        <taxon>metagenomes</taxon>
        <taxon>ecological metagenomes</taxon>
    </lineage>
</organism>
<dbReference type="InterPro" id="IPR036873">
    <property type="entry name" value="Rhodanese-like_dom_sf"/>
</dbReference>
<dbReference type="InterPro" id="IPR001763">
    <property type="entry name" value="Rhodanese-like_dom"/>
</dbReference>
<dbReference type="Pfam" id="PF00581">
    <property type="entry name" value="Rhodanese"/>
    <property type="match status" value="1"/>
</dbReference>
<proteinExistence type="predicted"/>
<dbReference type="PANTHER" id="PTHR47377:SF1">
    <property type="entry name" value="RHODANESE-LIKE DOMAIN-CONTAINING PROTEIN 4, CHLOROPLASTIC"/>
    <property type="match status" value="1"/>
</dbReference>
<evidence type="ECO:0000259" key="1">
    <source>
        <dbReference type="PROSITE" id="PS50206"/>
    </source>
</evidence>